<comment type="caution">
    <text evidence="2">The sequence shown here is derived from an EMBL/GenBank/DDBJ whole genome shotgun (WGS) entry which is preliminary data.</text>
</comment>
<gene>
    <name evidence="2" type="ORF">U473_09855</name>
</gene>
<dbReference type="Proteomes" id="UP000070352">
    <property type="component" value="Unassembled WGS sequence"/>
</dbReference>
<dbReference type="OrthoDB" id="258610at2"/>
<dbReference type="SUPFAM" id="SSF88713">
    <property type="entry name" value="Glycoside hydrolase/deacetylase"/>
    <property type="match status" value="1"/>
</dbReference>
<dbReference type="Pfam" id="PF01522">
    <property type="entry name" value="Polysacc_deac_1"/>
    <property type="match status" value="1"/>
</dbReference>
<feature type="domain" description="NodB homology" evidence="1">
    <location>
        <begin position="56"/>
        <end position="241"/>
    </location>
</feature>
<name>A0A135L601_9BACI</name>
<reference evidence="2 3" key="1">
    <citation type="submission" date="2016-02" db="EMBL/GenBank/DDBJ databases">
        <title>Draft Genome for Tepidibacillus decaturensis nov. sp. Strain Z9, an Anaerobic, Moderately Thermophilic and Heterotrophic Bacterium from Deep Subsurface of the Illinois Basin, USA.</title>
        <authorList>
            <person name="Dong Y."/>
            <person name="Chang J.Y."/>
            <person name="Sanford R."/>
            <person name="Fouke B.W."/>
        </authorList>
    </citation>
    <scope>NUCLEOTIDE SEQUENCE [LARGE SCALE GENOMIC DNA]</scope>
    <source>
        <strain evidence="2 3">Z9</strain>
    </source>
</reference>
<dbReference type="InterPro" id="IPR050248">
    <property type="entry name" value="Polysacc_deacetylase_ArnD"/>
</dbReference>
<dbReference type="Gene3D" id="3.20.20.370">
    <property type="entry name" value="Glycoside hydrolase/deacetylase"/>
    <property type="match status" value="1"/>
</dbReference>
<dbReference type="RefSeq" id="WP_068725798.1">
    <property type="nucleotide sequence ID" value="NZ_LSKU01000001.1"/>
</dbReference>
<dbReference type="GO" id="GO:0005975">
    <property type="term" value="P:carbohydrate metabolic process"/>
    <property type="evidence" value="ECO:0007669"/>
    <property type="project" value="InterPro"/>
</dbReference>
<sequence>MVFKKKCLISLILVISQIFFYFPTIGQAESADPIYQTLLSGKRILKERNFIEEEKATVYLTFDDGPSELTPKVLDILKKEGIKATFFVVGKAAEQNKKIIKRIVEEGHSIGNHSYTHQYKNLYSSFSDFWQEIQKTEKVIYDITGIRTSLVRTPGGTYKNWDSFYFYFMDQADYLVYDWNVDSGDSKRIGVPAKEIIATVKQSKVTKKLIVLMHDSKSHVNTVGALPSIIKYYKEKGYQFKALSEQVEPIIQPETATRWKRNNEFEIRDTFVREVEKKKIAEVEQKEEQKDKLVDVWMVEPYYEKIGEVIYSYQDEMWWLPLKQAPILLDTRVMVDERTKIIRLYKENTSLMIRGQELKRIGQEWYIPLIPAIQVFQKNIHWNEEMTYLILEQDDQGSFVTKEESIWSKIISSWETGFQTIVTRLSRIYFTFPSLFLYTYRN</sequence>
<dbReference type="PANTHER" id="PTHR10587:SF125">
    <property type="entry name" value="POLYSACCHARIDE DEACETYLASE YHEN-RELATED"/>
    <property type="match status" value="1"/>
</dbReference>
<dbReference type="InterPro" id="IPR011330">
    <property type="entry name" value="Glyco_hydro/deAcase_b/a-brl"/>
</dbReference>
<dbReference type="InterPro" id="IPR002509">
    <property type="entry name" value="NODB_dom"/>
</dbReference>
<evidence type="ECO:0000313" key="2">
    <source>
        <dbReference type="EMBL" id="KXG44273.1"/>
    </source>
</evidence>
<keyword evidence="3" id="KW-1185">Reference proteome</keyword>
<dbReference type="EMBL" id="LSKU01000001">
    <property type="protein sequence ID" value="KXG44273.1"/>
    <property type="molecule type" value="Genomic_DNA"/>
</dbReference>
<protein>
    <recommendedName>
        <fullName evidence="1">NodB homology domain-containing protein</fullName>
    </recommendedName>
</protein>
<dbReference type="STRING" id="1413211.U473_09855"/>
<dbReference type="AlphaFoldDB" id="A0A135L601"/>
<accession>A0A135L601</accession>
<dbReference type="GO" id="GO:0016810">
    <property type="term" value="F:hydrolase activity, acting on carbon-nitrogen (but not peptide) bonds"/>
    <property type="evidence" value="ECO:0007669"/>
    <property type="project" value="InterPro"/>
</dbReference>
<dbReference type="PROSITE" id="PS51677">
    <property type="entry name" value="NODB"/>
    <property type="match status" value="1"/>
</dbReference>
<proteinExistence type="predicted"/>
<dbReference type="PANTHER" id="PTHR10587">
    <property type="entry name" value="GLYCOSYL TRANSFERASE-RELATED"/>
    <property type="match status" value="1"/>
</dbReference>
<evidence type="ECO:0000259" key="1">
    <source>
        <dbReference type="PROSITE" id="PS51677"/>
    </source>
</evidence>
<evidence type="ECO:0000313" key="3">
    <source>
        <dbReference type="Proteomes" id="UP000070352"/>
    </source>
</evidence>
<organism evidence="2 3">
    <name type="scientific">Tepidibacillus decaturensis</name>
    <dbReference type="NCBI Taxonomy" id="1413211"/>
    <lineage>
        <taxon>Bacteria</taxon>
        <taxon>Bacillati</taxon>
        <taxon>Bacillota</taxon>
        <taxon>Bacilli</taxon>
        <taxon>Bacillales</taxon>
        <taxon>Bacillaceae</taxon>
        <taxon>Tepidibacillus</taxon>
    </lineage>
</organism>
<dbReference type="CDD" id="cd10944">
    <property type="entry name" value="CE4_SmPgdA_like"/>
    <property type="match status" value="1"/>
</dbReference>